<dbReference type="OrthoDB" id="9760224at2"/>
<dbReference type="InterPro" id="IPR000917">
    <property type="entry name" value="Sulfatase_N"/>
</dbReference>
<dbReference type="InterPro" id="IPR050448">
    <property type="entry name" value="OpgB/LTA_synthase_biosynth"/>
</dbReference>
<name>A0A4Q7TTS6_9MICO</name>
<reference evidence="9 10" key="1">
    <citation type="journal article" date="2015" name="Stand. Genomic Sci.">
        <title>Genomic Encyclopedia of Bacterial and Archaeal Type Strains, Phase III: the genomes of soil and plant-associated and newly described type strains.</title>
        <authorList>
            <person name="Whitman W.B."/>
            <person name="Woyke T."/>
            <person name="Klenk H.P."/>
            <person name="Zhou Y."/>
            <person name="Lilburn T.G."/>
            <person name="Beck B.J."/>
            <person name="De Vos P."/>
            <person name="Vandamme P."/>
            <person name="Eisen J.A."/>
            <person name="Garrity G."/>
            <person name="Hugenholtz P."/>
            <person name="Kyrpides N.C."/>
        </authorList>
    </citation>
    <scope>NUCLEOTIDE SEQUENCE [LARGE SCALE GENOMIC DNA]</scope>
    <source>
        <strain evidence="9 10">RF6</strain>
    </source>
</reference>
<comment type="pathway">
    <text evidence="2">Cell wall biogenesis; lipoteichoic acid biosynthesis.</text>
</comment>
<dbReference type="AlphaFoldDB" id="A0A4Q7TTS6"/>
<evidence type="ECO:0000313" key="9">
    <source>
        <dbReference type="EMBL" id="RZT62922.1"/>
    </source>
</evidence>
<sequence>MAVTGSLTAIPATPAAPDAAAAAGGPPPPPRARPALRWRVGAIASWLLIGFGAVCAGIALWVRRTFGEISIDQLISNLPGGGGEGAGGSGIVVNAVVTGIVVPLAVVGLFAFLVTKSLRALREHGILRGGRLLAVRILAAALALIVPIVGGGFLGATIGVRDYVAALIHESTTGTSLGDYYVAPEVPPTLNTDAAAAGTTAATGAQPKNLILIYLESIENTFADDEVFERNMLAPVQEATAGWDTIPQLQQYDGGGWTMSGIVSTQCGIPLRTANAVGDNTELNELGSDAPVASYLAGATCLGDVLAGAGYRNVFLGGADASFAGKGAFLESHGTDEVQDLPYWQDLDETEIREDWGLSDRRLFERAKDKVVQLHDAEEPFALSMLTLDTHEGPRVYGYCDWDSDAEAPMTAITFCSMEQVAGFVDFLGEQGILEDTVVVLMGDHQKMIAEGGSFWNELNGREGRTIFNRVWSPDDIEIVTPGIDQFSVYPTLLELLDIELPDHRAGIGVSALAADDEVPAGSIRDLDADEYRDIVRSRSVDFYHELWRTPGAQGDVTTAP</sequence>
<dbReference type="GO" id="GO:0005886">
    <property type="term" value="C:plasma membrane"/>
    <property type="evidence" value="ECO:0007669"/>
    <property type="project" value="UniProtKB-SubCell"/>
</dbReference>
<gene>
    <name evidence="9" type="ORF">EV139_2631</name>
</gene>
<evidence type="ECO:0000256" key="1">
    <source>
        <dbReference type="ARBA" id="ARBA00004651"/>
    </source>
</evidence>
<comment type="subcellular location">
    <subcellularLocation>
        <location evidence="1">Cell membrane</location>
        <topology evidence="1">Multi-pass membrane protein</topology>
    </subcellularLocation>
</comment>
<evidence type="ECO:0000256" key="3">
    <source>
        <dbReference type="ARBA" id="ARBA00022475"/>
    </source>
</evidence>
<dbReference type="Gene3D" id="3.40.720.10">
    <property type="entry name" value="Alkaline Phosphatase, subunit A"/>
    <property type="match status" value="1"/>
</dbReference>
<feature type="transmembrane region" description="Helical" evidence="7">
    <location>
        <begin position="91"/>
        <end position="113"/>
    </location>
</feature>
<keyword evidence="10" id="KW-1185">Reference proteome</keyword>
<evidence type="ECO:0000313" key="10">
    <source>
        <dbReference type="Proteomes" id="UP000291832"/>
    </source>
</evidence>
<comment type="caution">
    <text evidence="9">The sequence shown here is derived from an EMBL/GenBank/DDBJ whole genome shotgun (WGS) entry which is preliminary data.</text>
</comment>
<feature type="domain" description="Sulfatase N-terminal" evidence="8">
    <location>
        <begin position="241"/>
        <end position="498"/>
    </location>
</feature>
<dbReference type="PANTHER" id="PTHR47371:SF3">
    <property type="entry name" value="PHOSPHOGLYCEROL TRANSFERASE I"/>
    <property type="match status" value="1"/>
</dbReference>
<keyword evidence="6 7" id="KW-0472">Membrane</keyword>
<evidence type="ECO:0000256" key="4">
    <source>
        <dbReference type="ARBA" id="ARBA00022692"/>
    </source>
</evidence>
<evidence type="ECO:0000256" key="2">
    <source>
        <dbReference type="ARBA" id="ARBA00004936"/>
    </source>
</evidence>
<evidence type="ECO:0000256" key="6">
    <source>
        <dbReference type="ARBA" id="ARBA00023136"/>
    </source>
</evidence>
<feature type="transmembrane region" description="Helical" evidence="7">
    <location>
        <begin position="40"/>
        <end position="62"/>
    </location>
</feature>
<dbReference type="EMBL" id="SHKI01000006">
    <property type="protein sequence ID" value="RZT62922.1"/>
    <property type="molecule type" value="Genomic_DNA"/>
</dbReference>
<dbReference type="RefSeq" id="WP_130454782.1">
    <property type="nucleotide sequence ID" value="NZ_QYAG01000002.1"/>
</dbReference>
<dbReference type="SUPFAM" id="SSF53649">
    <property type="entry name" value="Alkaline phosphatase-like"/>
    <property type="match status" value="1"/>
</dbReference>
<proteinExistence type="predicted"/>
<keyword evidence="3" id="KW-1003">Cell membrane</keyword>
<evidence type="ECO:0000256" key="7">
    <source>
        <dbReference type="SAM" id="Phobius"/>
    </source>
</evidence>
<dbReference type="GO" id="GO:0016740">
    <property type="term" value="F:transferase activity"/>
    <property type="evidence" value="ECO:0007669"/>
    <property type="project" value="UniProtKB-KW"/>
</dbReference>
<dbReference type="Pfam" id="PF00884">
    <property type="entry name" value="Sulfatase"/>
    <property type="match status" value="1"/>
</dbReference>
<evidence type="ECO:0000259" key="8">
    <source>
        <dbReference type="Pfam" id="PF00884"/>
    </source>
</evidence>
<evidence type="ECO:0000256" key="5">
    <source>
        <dbReference type="ARBA" id="ARBA00022989"/>
    </source>
</evidence>
<dbReference type="CDD" id="cd16015">
    <property type="entry name" value="LTA_synthase"/>
    <property type="match status" value="1"/>
</dbReference>
<accession>A0A4Q7TTS6</accession>
<protein>
    <submittedName>
        <fullName evidence="9">Phosphoglycerol transferase</fullName>
    </submittedName>
</protein>
<dbReference type="PANTHER" id="PTHR47371">
    <property type="entry name" value="LIPOTEICHOIC ACID SYNTHASE"/>
    <property type="match status" value="1"/>
</dbReference>
<organism evidence="9 10">
    <name type="scientific">Leucobacter luti</name>
    <dbReference type="NCBI Taxonomy" id="340320"/>
    <lineage>
        <taxon>Bacteria</taxon>
        <taxon>Bacillati</taxon>
        <taxon>Actinomycetota</taxon>
        <taxon>Actinomycetes</taxon>
        <taxon>Micrococcales</taxon>
        <taxon>Microbacteriaceae</taxon>
        <taxon>Leucobacter</taxon>
    </lineage>
</organism>
<keyword evidence="5 7" id="KW-1133">Transmembrane helix</keyword>
<keyword evidence="4 7" id="KW-0812">Transmembrane</keyword>
<feature type="transmembrane region" description="Helical" evidence="7">
    <location>
        <begin position="133"/>
        <end position="154"/>
    </location>
</feature>
<keyword evidence="9" id="KW-0808">Transferase</keyword>
<dbReference type="Proteomes" id="UP000291832">
    <property type="component" value="Unassembled WGS sequence"/>
</dbReference>
<dbReference type="InterPro" id="IPR017850">
    <property type="entry name" value="Alkaline_phosphatase_core_sf"/>
</dbReference>